<dbReference type="AlphaFoldDB" id="A0A429GN02"/>
<dbReference type="InterPro" id="IPR041682">
    <property type="entry name" value="AAA_14"/>
</dbReference>
<dbReference type="OrthoDB" id="371918at2157"/>
<comment type="caution">
    <text evidence="2">The sequence shown here is derived from an EMBL/GenBank/DDBJ whole genome shotgun (WGS) entry which is preliminary data.</text>
</comment>
<dbReference type="EMBL" id="RCOS01000076">
    <property type="protein sequence ID" value="RSN75254.1"/>
    <property type="molecule type" value="Genomic_DNA"/>
</dbReference>
<organism evidence="2 3">
    <name type="scientific">Candidatus Methanodesulfokora washburnensis</name>
    <dbReference type="NCBI Taxonomy" id="2478471"/>
    <lineage>
        <taxon>Archaea</taxon>
        <taxon>Thermoproteota</taxon>
        <taxon>Candidatus Korarchaeia</taxon>
        <taxon>Candidatus Korarchaeia incertae sedis</taxon>
        <taxon>Candidatus Methanodesulfokora</taxon>
    </lineage>
</organism>
<dbReference type="GO" id="GO:0005524">
    <property type="term" value="F:ATP binding"/>
    <property type="evidence" value="ECO:0007669"/>
    <property type="project" value="UniProtKB-KW"/>
</dbReference>
<dbReference type="PANTHER" id="PTHR33295:SF18">
    <property type="entry name" value="AAA+ ATPASE DOMAIN-CONTAINING PROTEIN"/>
    <property type="match status" value="1"/>
</dbReference>
<evidence type="ECO:0000259" key="1">
    <source>
        <dbReference type="SMART" id="SM00382"/>
    </source>
</evidence>
<dbReference type="Gene3D" id="3.40.50.300">
    <property type="entry name" value="P-loop containing nucleotide triphosphate hydrolases"/>
    <property type="match status" value="1"/>
</dbReference>
<keyword evidence="3" id="KW-1185">Reference proteome</keyword>
<evidence type="ECO:0000313" key="2">
    <source>
        <dbReference type="EMBL" id="RSN75254.1"/>
    </source>
</evidence>
<dbReference type="Proteomes" id="UP000277582">
    <property type="component" value="Unassembled WGS sequence"/>
</dbReference>
<evidence type="ECO:0000313" key="3">
    <source>
        <dbReference type="Proteomes" id="UP000277582"/>
    </source>
</evidence>
<feature type="domain" description="AAA+ ATPase" evidence="1">
    <location>
        <begin position="65"/>
        <end position="197"/>
    </location>
</feature>
<protein>
    <submittedName>
        <fullName evidence="2">ATP-binding protein</fullName>
    </submittedName>
</protein>
<dbReference type="InterPro" id="IPR025420">
    <property type="entry name" value="DUF4143"/>
</dbReference>
<gene>
    <name evidence="2" type="ORF">D6D85_06380</name>
</gene>
<dbReference type="PANTHER" id="PTHR33295">
    <property type="entry name" value="ATPASE"/>
    <property type="match status" value="1"/>
</dbReference>
<reference evidence="2 3" key="1">
    <citation type="submission" date="2018-10" db="EMBL/GenBank/DDBJ databases">
        <title>Co-occurring genomic capacity for anaerobic methane metabolism and dissimilatory sulfite reduction discovered in the Korarchaeota.</title>
        <authorList>
            <person name="Mckay L.J."/>
            <person name="Dlakic M."/>
            <person name="Fields M.W."/>
            <person name="Delmont T.O."/>
            <person name="Eren A.M."/>
            <person name="Jay Z.J."/>
            <person name="Klingelsmith K.B."/>
            <person name="Rusch D.B."/>
            <person name="Inskeep W.P."/>
        </authorList>
    </citation>
    <scope>NUCLEOTIDE SEQUENCE [LARGE SCALE GENOMIC DNA]</scope>
    <source>
        <strain evidence="2 3">MDKW</strain>
    </source>
</reference>
<sequence>MYCQYTDKAFYISCQLTDKMEELIYSQNPWWEWENWETRDRDLRKYNESRVKWRPSWIDKISLEPFSMNIVMGPRQVGKTTGVKLLISELLKGRSSESIFYFSCDLASDAKELRNVLNFYRRFKERNGVKSSVIFLDEVTGLEGWWRIVKGYVDLGLLERDVLVLLGSASFRFKGFSEAFPGRRGMGRTVEVLPLSFPEYAKVRGVELRISEYSRILSTFDEYLETGGFPRSINGDERFSEDLIASIEMDSVKAGRNPKLLRLIAKSIIEKAPSAISFNSIAGDLGISHNTVHDYVRLMEDMFLLGVAYLKEDGKILYRREKKIFIRDPFLAISLSKLLGADLSRAALLEWVVQEHVLREFGEVYFWRNGLEVDVISGKLKVEVKAGKPHRRYPRDVTVLSEEDIPAFLLNLRR</sequence>
<dbReference type="SMART" id="SM00382">
    <property type="entry name" value="AAA"/>
    <property type="match status" value="1"/>
</dbReference>
<dbReference type="InterPro" id="IPR003593">
    <property type="entry name" value="AAA+_ATPase"/>
</dbReference>
<dbReference type="Pfam" id="PF13635">
    <property type="entry name" value="DUF4143"/>
    <property type="match status" value="1"/>
</dbReference>
<keyword evidence="2" id="KW-0547">Nucleotide-binding</keyword>
<dbReference type="Pfam" id="PF13173">
    <property type="entry name" value="AAA_14"/>
    <property type="match status" value="1"/>
</dbReference>
<proteinExistence type="predicted"/>
<accession>A0A429GN02</accession>
<keyword evidence="2" id="KW-0067">ATP-binding</keyword>
<dbReference type="SUPFAM" id="SSF52540">
    <property type="entry name" value="P-loop containing nucleoside triphosphate hydrolases"/>
    <property type="match status" value="1"/>
</dbReference>
<name>A0A429GN02_9CREN</name>
<dbReference type="InterPro" id="IPR027417">
    <property type="entry name" value="P-loop_NTPase"/>
</dbReference>